<accession>A0ACB8C3I2</accession>
<reference evidence="1" key="1">
    <citation type="submission" date="2020-05" db="EMBL/GenBank/DDBJ databases">
        <title>Large-scale comparative analyses of tick genomes elucidate their genetic diversity and vector capacities.</title>
        <authorList>
            <person name="Jia N."/>
            <person name="Wang J."/>
            <person name="Shi W."/>
            <person name="Du L."/>
            <person name="Sun Y."/>
            <person name="Zhan W."/>
            <person name="Jiang J."/>
            <person name="Wang Q."/>
            <person name="Zhang B."/>
            <person name="Ji P."/>
            <person name="Sakyi L.B."/>
            <person name="Cui X."/>
            <person name="Yuan T."/>
            <person name="Jiang B."/>
            <person name="Yang W."/>
            <person name="Lam T.T.-Y."/>
            <person name="Chang Q."/>
            <person name="Ding S."/>
            <person name="Wang X."/>
            <person name="Zhu J."/>
            <person name="Ruan X."/>
            <person name="Zhao L."/>
            <person name="Wei J."/>
            <person name="Que T."/>
            <person name="Du C."/>
            <person name="Cheng J."/>
            <person name="Dai P."/>
            <person name="Han X."/>
            <person name="Huang E."/>
            <person name="Gao Y."/>
            <person name="Liu J."/>
            <person name="Shao H."/>
            <person name="Ye R."/>
            <person name="Li L."/>
            <person name="Wei W."/>
            <person name="Wang X."/>
            <person name="Wang C."/>
            <person name="Yang T."/>
            <person name="Huo Q."/>
            <person name="Li W."/>
            <person name="Guo W."/>
            <person name="Chen H."/>
            <person name="Zhou L."/>
            <person name="Ni X."/>
            <person name="Tian J."/>
            <person name="Zhou Y."/>
            <person name="Sheng Y."/>
            <person name="Liu T."/>
            <person name="Pan Y."/>
            <person name="Xia L."/>
            <person name="Li J."/>
            <person name="Zhao F."/>
            <person name="Cao W."/>
        </authorList>
    </citation>
    <scope>NUCLEOTIDE SEQUENCE</scope>
    <source>
        <strain evidence="1">Dsil-2018</strain>
    </source>
</reference>
<proteinExistence type="predicted"/>
<name>A0ACB8C3I2_DERSI</name>
<evidence type="ECO:0000313" key="1">
    <source>
        <dbReference type="EMBL" id="KAH7933281.1"/>
    </source>
</evidence>
<dbReference type="EMBL" id="CM023478">
    <property type="protein sequence ID" value="KAH7933281.1"/>
    <property type="molecule type" value="Genomic_DNA"/>
</dbReference>
<gene>
    <name evidence="1" type="ORF">HPB49_011165</name>
</gene>
<protein>
    <submittedName>
        <fullName evidence="1">Uncharacterized protein</fullName>
    </submittedName>
</protein>
<evidence type="ECO:0000313" key="2">
    <source>
        <dbReference type="Proteomes" id="UP000821865"/>
    </source>
</evidence>
<sequence length="123" mass="13572">MDAVQIEGEEISPTEIRKDKGWLDARAKCKKRQTSVGDADPAAQAAATLAKEETYIRRAARTVRTISMASKKPNLPADNIKIIVRPKDGFSTVTHRAALIGDSIRNAAGLIQEETRRDIFRVN</sequence>
<dbReference type="Proteomes" id="UP000821865">
    <property type="component" value="Chromosome 9"/>
</dbReference>
<organism evidence="1 2">
    <name type="scientific">Dermacentor silvarum</name>
    <name type="common">Tick</name>
    <dbReference type="NCBI Taxonomy" id="543639"/>
    <lineage>
        <taxon>Eukaryota</taxon>
        <taxon>Metazoa</taxon>
        <taxon>Ecdysozoa</taxon>
        <taxon>Arthropoda</taxon>
        <taxon>Chelicerata</taxon>
        <taxon>Arachnida</taxon>
        <taxon>Acari</taxon>
        <taxon>Parasitiformes</taxon>
        <taxon>Ixodida</taxon>
        <taxon>Ixodoidea</taxon>
        <taxon>Ixodidae</taxon>
        <taxon>Rhipicephalinae</taxon>
        <taxon>Dermacentor</taxon>
    </lineage>
</organism>
<keyword evidence="2" id="KW-1185">Reference proteome</keyword>
<comment type="caution">
    <text evidence="1">The sequence shown here is derived from an EMBL/GenBank/DDBJ whole genome shotgun (WGS) entry which is preliminary data.</text>
</comment>